<dbReference type="RefSeq" id="WP_117392909.1">
    <property type="nucleotide sequence ID" value="NZ_QWDC01000003.1"/>
</dbReference>
<dbReference type="Gene3D" id="3.40.30.10">
    <property type="entry name" value="Glutaredoxin"/>
    <property type="match status" value="1"/>
</dbReference>
<evidence type="ECO:0000313" key="2">
    <source>
        <dbReference type="Proteomes" id="UP000264217"/>
    </source>
</evidence>
<dbReference type="EMBL" id="QWDC01000003">
    <property type="protein sequence ID" value="RFZ90704.1"/>
    <property type="molecule type" value="Genomic_DNA"/>
</dbReference>
<protein>
    <submittedName>
        <fullName evidence="1">Thioredoxin family protein</fullName>
    </submittedName>
</protein>
<name>A0A372NP39_9SPHI</name>
<evidence type="ECO:0000313" key="1">
    <source>
        <dbReference type="EMBL" id="RFZ90704.1"/>
    </source>
</evidence>
<sequence length="187" mass="21535">MNYAQYQSIFDTILNSEDPVYPYNDPEYLKYVKLNKARMNRWDKQLVLSEELLRAIGDLTKPQQWIIITEPWCGDAAHTLPFMIKMAGLNDKISYDIQLRDSEPFLINSYLTGTAKSIPKFVVRDSTGADVFVWGPRPQAAQKIYNDLKALNADHDVISEALQQWYNQNKGVSFMDELTKLLSIGHK</sequence>
<reference evidence="1 2" key="1">
    <citation type="submission" date="2018-08" db="EMBL/GenBank/DDBJ databases">
        <title>Mucilaginibacter sp. MYSH2.</title>
        <authorList>
            <person name="Seo T."/>
        </authorList>
    </citation>
    <scope>NUCLEOTIDE SEQUENCE [LARGE SCALE GENOMIC DNA]</scope>
    <source>
        <strain evidence="1 2">MYSH2</strain>
    </source>
</reference>
<keyword evidence="2" id="KW-1185">Reference proteome</keyword>
<dbReference type="OrthoDB" id="6120799at2"/>
<dbReference type="Proteomes" id="UP000264217">
    <property type="component" value="Unassembled WGS sequence"/>
</dbReference>
<proteinExistence type="predicted"/>
<gene>
    <name evidence="1" type="ORF">D0C36_17235</name>
</gene>
<dbReference type="AlphaFoldDB" id="A0A372NP39"/>
<organism evidence="1 2">
    <name type="scientific">Mucilaginibacter conchicola</name>
    <dbReference type="NCBI Taxonomy" id="2303333"/>
    <lineage>
        <taxon>Bacteria</taxon>
        <taxon>Pseudomonadati</taxon>
        <taxon>Bacteroidota</taxon>
        <taxon>Sphingobacteriia</taxon>
        <taxon>Sphingobacteriales</taxon>
        <taxon>Sphingobacteriaceae</taxon>
        <taxon>Mucilaginibacter</taxon>
    </lineage>
</organism>
<dbReference type="Pfam" id="PF14595">
    <property type="entry name" value="Thioredoxin_9"/>
    <property type="match status" value="1"/>
</dbReference>
<accession>A0A372NP39</accession>
<comment type="caution">
    <text evidence="1">The sequence shown here is derived from an EMBL/GenBank/DDBJ whole genome shotgun (WGS) entry which is preliminary data.</text>
</comment>